<proteinExistence type="predicted"/>
<feature type="transmembrane region" description="Helical" evidence="1">
    <location>
        <begin position="100"/>
        <end position="121"/>
    </location>
</feature>
<comment type="caution">
    <text evidence="2">The sequence shown here is derived from an EMBL/GenBank/DDBJ whole genome shotgun (WGS) entry which is preliminary data.</text>
</comment>
<accession>A0A3E2BL62</accession>
<feature type="transmembrane region" description="Helical" evidence="1">
    <location>
        <begin position="48"/>
        <end position="69"/>
    </location>
</feature>
<protein>
    <submittedName>
        <fullName evidence="2">Uncharacterized protein</fullName>
    </submittedName>
</protein>
<reference evidence="2 3" key="1">
    <citation type="submission" date="2018-08" db="EMBL/GenBank/DDBJ databases">
        <title>Genome analysis of the thermophilic bacterium of the candidate phylum Aminicenantes from deep subsurface aquifer revealed its physiology and ecological role.</title>
        <authorList>
            <person name="Kadnikov V.V."/>
            <person name="Mardanov A.V."/>
            <person name="Beletsky A.V."/>
            <person name="Karnachuk O.V."/>
            <person name="Ravin N.V."/>
        </authorList>
    </citation>
    <scope>NUCLEOTIDE SEQUENCE [LARGE SCALE GENOMIC DNA]</scope>
    <source>
        <strain evidence="2">BY38</strain>
    </source>
</reference>
<keyword evidence="1" id="KW-0812">Transmembrane</keyword>
<evidence type="ECO:0000313" key="2">
    <source>
        <dbReference type="EMBL" id="RFT15499.1"/>
    </source>
</evidence>
<feature type="transmembrane region" description="Helical" evidence="1">
    <location>
        <begin position="16"/>
        <end position="36"/>
    </location>
</feature>
<keyword evidence="1" id="KW-1133">Transmembrane helix</keyword>
<organism evidence="2 3">
    <name type="scientific">Candidatus Saccharicenans subterraneus</name>
    <dbReference type="NCBI Taxonomy" id="2508984"/>
    <lineage>
        <taxon>Bacteria</taxon>
        <taxon>Candidatus Aminicenantota</taxon>
        <taxon>Candidatus Aminicenantia</taxon>
        <taxon>Candidatus Aminicenantales</taxon>
        <taxon>Candidatus Saccharicenantaceae</taxon>
        <taxon>Candidatus Saccharicenans</taxon>
    </lineage>
</organism>
<keyword evidence="1" id="KW-0472">Membrane</keyword>
<evidence type="ECO:0000256" key="1">
    <source>
        <dbReference type="SAM" id="Phobius"/>
    </source>
</evidence>
<dbReference type="Proteomes" id="UP000257323">
    <property type="component" value="Unassembled WGS sequence"/>
</dbReference>
<feature type="transmembrane region" description="Helical" evidence="1">
    <location>
        <begin position="127"/>
        <end position="144"/>
    </location>
</feature>
<dbReference type="AlphaFoldDB" id="A0A3E2BL62"/>
<gene>
    <name evidence="2" type="ORF">OP8BY_0147</name>
</gene>
<dbReference type="EMBL" id="QUAH01000008">
    <property type="protein sequence ID" value="RFT15499.1"/>
    <property type="molecule type" value="Genomic_DNA"/>
</dbReference>
<evidence type="ECO:0000313" key="3">
    <source>
        <dbReference type="Proteomes" id="UP000257323"/>
    </source>
</evidence>
<sequence>MNDIIERIDQKRRKILGTYVVGAIIFFGAWIVRFILKETGILTDPLDYAIAVPFAIGLIILLYSFGALIRVNKEIKTNPALQETLNDERVQLNTLLAFKYGFLAMLAGLAFFAVFNLFFPIKDTRSVFFGLLMVGAFSYNLKFYRLEKD</sequence>
<name>A0A3E2BL62_9BACT</name>